<dbReference type="InterPro" id="IPR023393">
    <property type="entry name" value="START-like_dom_sf"/>
</dbReference>
<evidence type="ECO:0000313" key="4">
    <source>
        <dbReference type="Proteomes" id="UP001623559"/>
    </source>
</evidence>
<evidence type="ECO:0000259" key="2">
    <source>
        <dbReference type="Pfam" id="PF08327"/>
    </source>
</evidence>
<dbReference type="RefSeq" id="WP_406777892.1">
    <property type="nucleotide sequence ID" value="NZ_JBEWZG010000002.1"/>
</dbReference>
<comment type="similarity">
    <text evidence="1">Belongs to the AHA1 family.</text>
</comment>
<protein>
    <submittedName>
        <fullName evidence="3">SRPBCC family protein</fullName>
    </submittedName>
</protein>
<sequence>MAYISVQNTIQAPISHVWDCWTTEEHITKWNFASDDWCCPSAKNDFKIGGEFHYEMASKDGSMSFDFWGTYTNIISEKTIEYTIGDGRKVQINFSETSEGTQIIEQFEPENQNPEEMQQAGWQSIVDNFKKHAES</sequence>
<proteinExistence type="inferred from homology"/>
<dbReference type="CDD" id="cd08897">
    <property type="entry name" value="SRPBCC_CalC_Aha1-like_4"/>
    <property type="match status" value="1"/>
</dbReference>
<organism evidence="3 4">
    <name type="scientific">Aquirufa novilacunae</name>
    <dbReference type="NCBI Taxonomy" id="3139305"/>
    <lineage>
        <taxon>Bacteria</taxon>
        <taxon>Pseudomonadati</taxon>
        <taxon>Bacteroidota</taxon>
        <taxon>Cytophagia</taxon>
        <taxon>Cytophagales</taxon>
        <taxon>Flectobacillaceae</taxon>
        <taxon>Aquirufa</taxon>
    </lineage>
</organism>
<accession>A0ABW8SVA3</accession>
<dbReference type="SUPFAM" id="SSF55961">
    <property type="entry name" value="Bet v1-like"/>
    <property type="match status" value="1"/>
</dbReference>
<dbReference type="Pfam" id="PF08327">
    <property type="entry name" value="AHSA1"/>
    <property type="match status" value="1"/>
</dbReference>
<dbReference type="Proteomes" id="UP001623559">
    <property type="component" value="Unassembled WGS sequence"/>
</dbReference>
<reference evidence="3 4" key="1">
    <citation type="submission" date="2024-07" db="EMBL/GenBank/DDBJ databases">
        <authorList>
            <person name="Pitt A."/>
            <person name="Hahn M.W."/>
        </authorList>
    </citation>
    <scope>NUCLEOTIDE SEQUENCE [LARGE SCALE GENOMIC DNA]</scope>
    <source>
        <strain evidence="3 4">2-AUSEE-184A6</strain>
    </source>
</reference>
<evidence type="ECO:0000256" key="1">
    <source>
        <dbReference type="ARBA" id="ARBA00006817"/>
    </source>
</evidence>
<comment type="caution">
    <text evidence="3">The sequence shown here is derived from an EMBL/GenBank/DDBJ whole genome shotgun (WGS) entry which is preliminary data.</text>
</comment>
<dbReference type="EMBL" id="JBEWZG010000002">
    <property type="protein sequence ID" value="MFL0206314.1"/>
    <property type="molecule type" value="Genomic_DNA"/>
</dbReference>
<evidence type="ECO:0000313" key="3">
    <source>
        <dbReference type="EMBL" id="MFL0206314.1"/>
    </source>
</evidence>
<dbReference type="Gene3D" id="3.30.530.20">
    <property type="match status" value="1"/>
</dbReference>
<dbReference type="InterPro" id="IPR013538">
    <property type="entry name" value="ASHA1/2-like_C"/>
</dbReference>
<feature type="domain" description="Activator of Hsp90 ATPase homologue 1/2-like C-terminal" evidence="2">
    <location>
        <begin position="12"/>
        <end position="133"/>
    </location>
</feature>
<gene>
    <name evidence="3" type="ORF">V7S74_06125</name>
</gene>
<name>A0ABW8SVA3_9BACT</name>